<dbReference type="EMBL" id="JBHPBY010000223">
    <property type="protein sequence ID" value="MFC1851768.1"/>
    <property type="molecule type" value="Genomic_DNA"/>
</dbReference>
<evidence type="ECO:0000313" key="8">
    <source>
        <dbReference type="EMBL" id="MFC1851768.1"/>
    </source>
</evidence>
<dbReference type="InterPro" id="IPR005017">
    <property type="entry name" value="OMPP1/FadL/TodX"/>
</dbReference>
<keyword evidence="9" id="KW-1185">Reference proteome</keyword>
<evidence type="ECO:0000256" key="2">
    <source>
        <dbReference type="ARBA" id="ARBA00008163"/>
    </source>
</evidence>
<evidence type="ECO:0000256" key="5">
    <source>
        <dbReference type="ARBA" id="ARBA00022729"/>
    </source>
</evidence>
<accession>A0ABV6Z014</accession>
<evidence type="ECO:0000256" key="6">
    <source>
        <dbReference type="ARBA" id="ARBA00023136"/>
    </source>
</evidence>
<reference evidence="8 9" key="1">
    <citation type="submission" date="2024-09" db="EMBL/GenBank/DDBJ databases">
        <title>Laminarin stimulates single cell rates of sulfate reduction while oxygen inhibits transcriptomic activity in coastal marine sediment.</title>
        <authorList>
            <person name="Lindsay M."/>
            <person name="Orcutt B."/>
            <person name="Emerson D."/>
            <person name="Stepanauskas R."/>
            <person name="D'Angelo T."/>
        </authorList>
    </citation>
    <scope>NUCLEOTIDE SEQUENCE [LARGE SCALE GENOMIC DNA]</scope>
    <source>
        <strain evidence="8">SAG AM-311-K15</strain>
    </source>
</reference>
<dbReference type="Gene3D" id="2.40.160.60">
    <property type="entry name" value="Outer membrane protein transport protein (OMPP1/FadL/TodX)"/>
    <property type="match status" value="1"/>
</dbReference>
<name>A0ABV6Z014_UNCC1</name>
<dbReference type="SUPFAM" id="SSF56935">
    <property type="entry name" value="Porins"/>
    <property type="match status" value="1"/>
</dbReference>
<gene>
    <name evidence="8" type="ORF">ACFL27_16375</name>
</gene>
<proteinExistence type="inferred from homology"/>
<evidence type="ECO:0000313" key="9">
    <source>
        <dbReference type="Proteomes" id="UP001594351"/>
    </source>
</evidence>
<sequence>MIKILYSQVISALKIQGLFWGLGLFLFYCNSVVMAGGFAQTDMGTRRVGMSAVVAGTDDATAIFHNPACLAELEDKQFMFTITGFFLQGRFKVRDREFNESNWIEPESYSAAAPFFAITGEDKYGQYVVGAALYFPNAYGAIMPEDSLIRYNLVEGVFITGYFTTSIGYRVNPKLSLGGGISYVFVSLSAKRHVHGTVLTEDLLLSEYPDVEEDWSLDIETTDHNFNWNLGLLWKPIDSFEVGLAYFSETELTLHGRAKMYDLNPAVNPPLDLVRLAVAFIGSESFDVKIVMPVPQYLRLGFLYRFADYLEFSMEGFWWYYSRYKVQKISTDPDISQFFDLSQEKNYKDSYQVCLGTLWHYNDTTDLMLGIMYDWSPIPDESYSIESAASDNFSYGFGLRYRFDSPYIFSAGWRHNFFEDKKIDSVNYKPNIRPIGEAVMYEISFDLTYLF</sequence>
<dbReference type="Proteomes" id="UP001594351">
    <property type="component" value="Unassembled WGS sequence"/>
</dbReference>
<keyword evidence="4" id="KW-0812">Transmembrane</keyword>
<keyword evidence="3" id="KW-1134">Transmembrane beta strand</keyword>
<comment type="caution">
    <text evidence="8">The sequence shown here is derived from an EMBL/GenBank/DDBJ whole genome shotgun (WGS) entry which is preliminary data.</text>
</comment>
<evidence type="ECO:0000256" key="1">
    <source>
        <dbReference type="ARBA" id="ARBA00004571"/>
    </source>
</evidence>
<keyword evidence="6" id="KW-0472">Membrane</keyword>
<organism evidence="8 9">
    <name type="scientific">candidate division CSSED10-310 bacterium</name>
    <dbReference type="NCBI Taxonomy" id="2855610"/>
    <lineage>
        <taxon>Bacteria</taxon>
        <taxon>Bacteria division CSSED10-310</taxon>
    </lineage>
</organism>
<protein>
    <submittedName>
        <fullName evidence="8">OmpP1/FadL family transporter</fullName>
    </submittedName>
</protein>
<evidence type="ECO:0000256" key="3">
    <source>
        <dbReference type="ARBA" id="ARBA00022452"/>
    </source>
</evidence>
<comment type="subcellular location">
    <subcellularLocation>
        <location evidence="1">Cell outer membrane</location>
        <topology evidence="1">Multi-pass membrane protein</topology>
    </subcellularLocation>
</comment>
<evidence type="ECO:0000256" key="7">
    <source>
        <dbReference type="ARBA" id="ARBA00023237"/>
    </source>
</evidence>
<comment type="similarity">
    <text evidence="2">Belongs to the OmpP1/FadL family.</text>
</comment>
<dbReference type="PANTHER" id="PTHR35093">
    <property type="entry name" value="OUTER MEMBRANE PROTEIN NMB0088-RELATED"/>
    <property type="match status" value="1"/>
</dbReference>
<keyword evidence="7" id="KW-0998">Cell outer membrane</keyword>
<evidence type="ECO:0000256" key="4">
    <source>
        <dbReference type="ARBA" id="ARBA00022692"/>
    </source>
</evidence>
<keyword evidence="5" id="KW-0732">Signal</keyword>
<dbReference type="Pfam" id="PF03349">
    <property type="entry name" value="Toluene_X"/>
    <property type="match status" value="1"/>
</dbReference>
<dbReference type="PANTHER" id="PTHR35093:SF8">
    <property type="entry name" value="OUTER MEMBRANE PROTEIN NMB0088-RELATED"/>
    <property type="match status" value="1"/>
</dbReference>